<organism evidence="2 3">
    <name type="scientific">Steinernema glaseri</name>
    <dbReference type="NCBI Taxonomy" id="37863"/>
    <lineage>
        <taxon>Eukaryota</taxon>
        <taxon>Metazoa</taxon>
        <taxon>Ecdysozoa</taxon>
        <taxon>Nematoda</taxon>
        <taxon>Chromadorea</taxon>
        <taxon>Rhabditida</taxon>
        <taxon>Tylenchina</taxon>
        <taxon>Panagrolaimomorpha</taxon>
        <taxon>Strongyloidoidea</taxon>
        <taxon>Steinernematidae</taxon>
        <taxon>Steinernema</taxon>
    </lineage>
</organism>
<evidence type="ECO:0000313" key="3">
    <source>
        <dbReference type="WBParaSite" id="L893_g1786.t1"/>
    </source>
</evidence>
<dbReference type="Proteomes" id="UP000095287">
    <property type="component" value="Unplaced"/>
</dbReference>
<feature type="compositionally biased region" description="Basic and acidic residues" evidence="1">
    <location>
        <begin position="31"/>
        <end position="41"/>
    </location>
</feature>
<reference evidence="3" key="1">
    <citation type="submission" date="2016-11" db="UniProtKB">
        <authorList>
            <consortium name="WormBaseParasite"/>
        </authorList>
    </citation>
    <scope>IDENTIFICATION</scope>
</reference>
<name>A0A1I7YNF9_9BILA</name>
<feature type="compositionally biased region" description="Basic and acidic residues" evidence="1">
    <location>
        <begin position="69"/>
        <end position="78"/>
    </location>
</feature>
<feature type="compositionally biased region" description="Polar residues" evidence="1">
    <location>
        <begin position="9"/>
        <end position="18"/>
    </location>
</feature>
<accession>A0A1I7YNF9</accession>
<keyword evidence="2" id="KW-1185">Reference proteome</keyword>
<evidence type="ECO:0000256" key="1">
    <source>
        <dbReference type="SAM" id="MobiDB-lite"/>
    </source>
</evidence>
<dbReference type="AlphaFoldDB" id="A0A1I7YNF9"/>
<feature type="region of interest" description="Disordered" evidence="1">
    <location>
        <begin position="249"/>
        <end position="276"/>
    </location>
</feature>
<dbReference type="WBParaSite" id="L893_g1786.t1">
    <property type="protein sequence ID" value="L893_g1786.t1"/>
    <property type="gene ID" value="L893_g1786"/>
</dbReference>
<proteinExistence type="predicted"/>
<feature type="region of interest" description="Disordered" evidence="1">
    <location>
        <begin position="9"/>
        <end position="85"/>
    </location>
</feature>
<sequence>MKVIEVNLQDHTQQSQLNRHLPKKLSSTWDSHPKCATDSRRCAKMSGSRMSTPTGPAPKKLGRRTLHTSGEKSIDRDISTQGDGSPFSPEALALMLDEHCKELISSNEKLREVEPDLADFDLGKDAESPSKFLKEREEISKMAGKGQFDVSGRTALNYANVSIAGAKLIVDEKRATRSVTKKLSEQTGVDENRFLYPPIPECHGHRRDYKWASSIASIRRSSVIESFVDFQKQIKFKRSVLKHVAEQQSELAKSHPRMTRRRTQQEQQLSLTNPKKRRITRTPKKKGAVNPLSDKKILDDYAAIVASEVTENRSTGVRGRLAPIPLDLDL</sequence>
<protein>
    <submittedName>
        <fullName evidence="3">Uncharacterized protein</fullName>
    </submittedName>
</protein>
<evidence type="ECO:0000313" key="2">
    <source>
        <dbReference type="Proteomes" id="UP000095287"/>
    </source>
</evidence>